<evidence type="ECO:0000256" key="9">
    <source>
        <dbReference type="NCBIfam" id="TIGR02209"/>
    </source>
</evidence>
<proteinExistence type="inferred from homology"/>
<evidence type="ECO:0000313" key="10">
    <source>
        <dbReference type="EMBL" id="MFC3681155.1"/>
    </source>
</evidence>
<dbReference type="Pfam" id="PF04999">
    <property type="entry name" value="FtsL"/>
    <property type="match status" value="1"/>
</dbReference>
<name>A0ABV7VUD2_9GAMM</name>
<evidence type="ECO:0000313" key="11">
    <source>
        <dbReference type="Proteomes" id="UP001595722"/>
    </source>
</evidence>
<dbReference type="InterPro" id="IPR011922">
    <property type="entry name" value="Cell_div_FtsL"/>
</dbReference>
<dbReference type="GO" id="GO:0051301">
    <property type="term" value="P:cell division"/>
    <property type="evidence" value="ECO:0007669"/>
    <property type="project" value="UniProtKB-KW"/>
</dbReference>
<sequence>MNPGCWPHWRPWLALLLWLLVMISAAIQVAQVHQHRSLLSQWQQLDSQRLRLMQEHTRLLLEISTLTAHGRIDQRARKQLNMTEANDIQVLQP</sequence>
<dbReference type="PANTHER" id="PTHR37479">
    <property type="entry name" value="CELL DIVISION PROTEIN FTSL"/>
    <property type="match status" value="1"/>
</dbReference>
<keyword evidence="6 8" id="KW-0472">Membrane</keyword>
<organism evidence="10 11">
    <name type="scientific">Bacterioplanoides pacificum</name>
    <dbReference type="NCBI Taxonomy" id="1171596"/>
    <lineage>
        <taxon>Bacteria</taxon>
        <taxon>Pseudomonadati</taxon>
        <taxon>Pseudomonadota</taxon>
        <taxon>Gammaproteobacteria</taxon>
        <taxon>Oceanospirillales</taxon>
        <taxon>Oceanospirillaceae</taxon>
        <taxon>Bacterioplanoides</taxon>
    </lineage>
</organism>
<dbReference type="PANTHER" id="PTHR37479:SF1">
    <property type="entry name" value="CELL DIVISION PROTEIN FTSL"/>
    <property type="match status" value="1"/>
</dbReference>
<keyword evidence="4 8" id="KW-0812">Transmembrane</keyword>
<evidence type="ECO:0000256" key="2">
    <source>
        <dbReference type="ARBA" id="ARBA00022475"/>
    </source>
</evidence>
<keyword evidence="11" id="KW-1185">Reference proteome</keyword>
<protein>
    <recommendedName>
        <fullName evidence="8 9">Cell division protein FtsL</fullName>
    </recommendedName>
</protein>
<evidence type="ECO:0000256" key="3">
    <source>
        <dbReference type="ARBA" id="ARBA00022618"/>
    </source>
</evidence>
<accession>A0ABV7VUD2</accession>
<keyword evidence="7 8" id="KW-0131">Cell cycle</keyword>
<dbReference type="EMBL" id="JBHRYB010000013">
    <property type="protein sequence ID" value="MFC3681155.1"/>
    <property type="molecule type" value="Genomic_DNA"/>
</dbReference>
<dbReference type="Proteomes" id="UP001595722">
    <property type="component" value="Unassembled WGS sequence"/>
</dbReference>
<comment type="caution">
    <text evidence="10">The sequence shown here is derived from an EMBL/GenBank/DDBJ whole genome shotgun (WGS) entry which is preliminary data.</text>
</comment>
<evidence type="ECO:0000256" key="7">
    <source>
        <dbReference type="ARBA" id="ARBA00023306"/>
    </source>
</evidence>
<keyword evidence="3 8" id="KW-0132">Cell division</keyword>
<comment type="similarity">
    <text evidence="8">Belongs to the FtsL family.</text>
</comment>
<keyword evidence="2 8" id="KW-1003">Cell membrane</keyword>
<dbReference type="NCBIfam" id="TIGR02209">
    <property type="entry name" value="ftsL_broad"/>
    <property type="match status" value="1"/>
</dbReference>
<dbReference type="HAMAP" id="MF_00910">
    <property type="entry name" value="FtsL"/>
    <property type="match status" value="1"/>
</dbReference>
<evidence type="ECO:0000256" key="4">
    <source>
        <dbReference type="ARBA" id="ARBA00022692"/>
    </source>
</evidence>
<comment type="subcellular location">
    <subcellularLocation>
        <location evidence="8">Cell inner membrane</location>
        <topology evidence="8">Single-pass type II membrane protein</topology>
    </subcellularLocation>
    <subcellularLocation>
        <location evidence="1">Cell membrane</location>
        <topology evidence="1">Single-pass type II membrane protein</topology>
    </subcellularLocation>
    <text evidence="8">Localizes to the division septum where it forms a ring structure.</text>
</comment>
<comment type="function">
    <text evidence="8">Essential cell division protein. May link together the upstream cell division proteins, which are predominantly cytoplasmic, with the downstream cell division proteins, which are predominantly periplasmic.</text>
</comment>
<reference evidence="11" key="1">
    <citation type="journal article" date="2019" name="Int. J. Syst. Evol. Microbiol.">
        <title>The Global Catalogue of Microorganisms (GCM) 10K type strain sequencing project: providing services to taxonomists for standard genome sequencing and annotation.</title>
        <authorList>
            <consortium name="The Broad Institute Genomics Platform"/>
            <consortium name="The Broad Institute Genome Sequencing Center for Infectious Disease"/>
            <person name="Wu L."/>
            <person name="Ma J."/>
        </authorList>
    </citation>
    <scope>NUCLEOTIDE SEQUENCE [LARGE SCALE GENOMIC DNA]</scope>
    <source>
        <strain evidence="11">KCTC 42424</strain>
    </source>
</reference>
<evidence type="ECO:0000256" key="8">
    <source>
        <dbReference type="HAMAP-Rule" id="MF_00910"/>
    </source>
</evidence>
<keyword evidence="8" id="KW-0997">Cell inner membrane</keyword>
<gene>
    <name evidence="8 10" type="primary">ftsL</name>
    <name evidence="10" type="ORF">ACFOMG_13705</name>
</gene>
<evidence type="ECO:0000256" key="6">
    <source>
        <dbReference type="ARBA" id="ARBA00023136"/>
    </source>
</evidence>
<feature type="transmembrane region" description="Helical" evidence="8">
    <location>
        <begin position="12"/>
        <end position="30"/>
    </location>
</feature>
<comment type="subunit">
    <text evidence="8">Part of a complex composed of FtsB, FtsL and FtsQ.</text>
</comment>
<evidence type="ECO:0000256" key="1">
    <source>
        <dbReference type="ARBA" id="ARBA00004401"/>
    </source>
</evidence>
<evidence type="ECO:0000256" key="5">
    <source>
        <dbReference type="ARBA" id="ARBA00022989"/>
    </source>
</evidence>
<keyword evidence="5 8" id="KW-1133">Transmembrane helix</keyword>
<dbReference type="RefSeq" id="WP_376867392.1">
    <property type="nucleotide sequence ID" value="NZ_JBHRYB010000013.1"/>
</dbReference>